<accession>A0A383CCC3</accession>
<name>A0A383CCC3_9ZZZZ</name>
<proteinExistence type="predicted"/>
<organism evidence="1">
    <name type="scientific">marine metagenome</name>
    <dbReference type="NCBI Taxonomy" id="408172"/>
    <lineage>
        <taxon>unclassified sequences</taxon>
        <taxon>metagenomes</taxon>
        <taxon>ecological metagenomes</taxon>
    </lineage>
</organism>
<protein>
    <recommendedName>
        <fullName evidence="2">BioF2-like acetyltransferase domain-containing protein</fullName>
    </recommendedName>
</protein>
<dbReference type="InterPro" id="IPR007434">
    <property type="entry name" value="FemAB-like"/>
</dbReference>
<dbReference type="AlphaFoldDB" id="A0A383CCC3"/>
<sequence>AETGWLGQHVVLKDSQGTILGAVPMYLKNHSQGEYVFDHGWADAFERAGGRYYPKLQVSVPFTPATGPRLLLRAGATINDEETAALQGALLSACIQCSDKIGASSLHMTFPSEEEVELMQEAGLLLRTGIQFHWDNDGYDSFNDFLAGLASRKRKQIRRERREALSAGLSIRALSGDDIQEHHWDAFFHFYQETSSRKWGMPYLTREFFSLLGQNMGDQVVLMIAENAGRPIAGALNLMSS</sequence>
<reference evidence="1" key="1">
    <citation type="submission" date="2018-05" db="EMBL/GenBank/DDBJ databases">
        <authorList>
            <person name="Lanie J.A."/>
            <person name="Ng W.-L."/>
            <person name="Kazmierczak K.M."/>
            <person name="Andrzejewski T.M."/>
            <person name="Davidsen T.M."/>
            <person name="Wayne K.J."/>
            <person name="Tettelin H."/>
            <person name="Glass J.I."/>
            <person name="Rusch D."/>
            <person name="Podicherti R."/>
            <person name="Tsui H.-C.T."/>
            <person name="Winkler M.E."/>
        </authorList>
    </citation>
    <scope>NUCLEOTIDE SEQUENCE</scope>
</reference>
<dbReference type="Pfam" id="PF04339">
    <property type="entry name" value="FemAB_like"/>
    <property type="match status" value="1"/>
</dbReference>
<evidence type="ECO:0008006" key="2">
    <source>
        <dbReference type="Google" id="ProtNLM"/>
    </source>
</evidence>
<dbReference type="PANTHER" id="PTHR47017">
    <property type="entry name" value="ACYL-COA"/>
    <property type="match status" value="1"/>
</dbReference>
<evidence type="ECO:0000313" key="1">
    <source>
        <dbReference type="EMBL" id="SVE29238.1"/>
    </source>
</evidence>
<feature type="non-terminal residue" evidence="1">
    <location>
        <position position="241"/>
    </location>
</feature>
<dbReference type="PANTHER" id="PTHR47017:SF1">
    <property type="entry name" value="ACYL-COA"/>
    <property type="match status" value="1"/>
</dbReference>
<dbReference type="InterPro" id="IPR016181">
    <property type="entry name" value="Acyl_CoA_acyltransferase"/>
</dbReference>
<dbReference type="EMBL" id="UINC01207235">
    <property type="protein sequence ID" value="SVE29238.1"/>
    <property type="molecule type" value="Genomic_DNA"/>
</dbReference>
<gene>
    <name evidence="1" type="ORF">METZ01_LOCUS482092</name>
</gene>
<dbReference type="SUPFAM" id="SSF55729">
    <property type="entry name" value="Acyl-CoA N-acyltransferases (Nat)"/>
    <property type="match status" value="1"/>
</dbReference>
<dbReference type="Gene3D" id="3.40.630.30">
    <property type="match status" value="1"/>
</dbReference>
<feature type="non-terminal residue" evidence="1">
    <location>
        <position position="1"/>
    </location>
</feature>